<accession>A0A329RU23</accession>
<organism evidence="4 5">
    <name type="scientific">Phytophthora cactorum</name>
    <dbReference type="NCBI Taxonomy" id="29920"/>
    <lineage>
        <taxon>Eukaryota</taxon>
        <taxon>Sar</taxon>
        <taxon>Stramenopiles</taxon>
        <taxon>Oomycota</taxon>
        <taxon>Peronosporomycetes</taxon>
        <taxon>Peronosporales</taxon>
        <taxon>Peronosporaceae</taxon>
        <taxon>Phytophthora</taxon>
    </lineage>
</organism>
<dbReference type="GO" id="GO:0008237">
    <property type="term" value="F:metallopeptidase activity"/>
    <property type="evidence" value="ECO:0007669"/>
    <property type="project" value="InterPro"/>
</dbReference>
<protein>
    <submittedName>
        <fullName evidence="4">Uncharacterized protein</fullName>
    </submittedName>
</protein>
<dbReference type="InterPro" id="IPR014782">
    <property type="entry name" value="Peptidase_M1_dom"/>
</dbReference>
<dbReference type="PANTHER" id="PTHR46322:SF1">
    <property type="entry name" value="PUROMYCIN-SENSITIVE AMINOPEPTIDASE"/>
    <property type="match status" value="1"/>
</dbReference>
<evidence type="ECO:0000259" key="3">
    <source>
        <dbReference type="Pfam" id="PF17900"/>
    </source>
</evidence>
<dbReference type="Pfam" id="PF11940">
    <property type="entry name" value="DUF3458"/>
    <property type="match status" value="1"/>
</dbReference>
<dbReference type="STRING" id="29920.A0A329RU23"/>
<dbReference type="Pfam" id="PF17900">
    <property type="entry name" value="Peptidase_M1_N"/>
    <property type="match status" value="1"/>
</dbReference>
<dbReference type="InterPro" id="IPR035414">
    <property type="entry name" value="Peptidase_M1_pepN_Ig-like"/>
</dbReference>
<gene>
    <name evidence="4" type="ORF">PC110_g16536</name>
</gene>
<dbReference type="InterPro" id="IPR012779">
    <property type="entry name" value="Peptidase_M1_pepN"/>
</dbReference>
<dbReference type="OrthoDB" id="10031169at2759"/>
<name>A0A329RU23_9STRA</name>
<dbReference type="EMBL" id="MJFZ01000593">
    <property type="protein sequence ID" value="RAW27076.1"/>
    <property type="molecule type" value="Genomic_DNA"/>
</dbReference>
<dbReference type="GO" id="GO:0008270">
    <property type="term" value="F:zinc ion binding"/>
    <property type="evidence" value="ECO:0007669"/>
    <property type="project" value="InterPro"/>
</dbReference>
<evidence type="ECO:0000259" key="2">
    <source>
        <dbReference type="Pfam" id="PF11940"/>
    </source>
</evidence>
<feature type="domain" description="Peptidase M1 membrane alanine aminopeptidase" evidence="1">
    <location>
        <begin position="461"/>
        <end position="663"/>
    </location>
</feature>
<reference evidence="4 5" key="1">
    <citation type="submission" date="2018-01" db="EMBL/GenBank/DDBJ databases">
        <title>Draft genome of the strawberry crown rot pathogen Phytophthora cactorum.</title>
        <authorList>
            <person name="Armitage A.D."/>
            <person name="Lysoe E."/>
            <person name="Nellist C.F."/>
            <person name="Harrison R.J."/>
            <person name="Brurberg M.B."/>
        </authorList>
    </citation>
    <scope>NUCLEOTIDE SEQUENCE [LARGE SCALE GENOMIC DNA]</scope>
    <source>
        <strain evidence="4 5">10300</strain>
    </source>
</reference>
<dbReference type="Gene3D" id="2.60.40.1730">
    <property type="entry name" value="tricorn interacting facor f3 domain"/>
    <property type="match status" value="1"/>
</dbReference>
<dbReference type="Pfam" id="PF01433">
    <property type="entry name" value="Peptidase_M1"/>
    <property type="match status" value="1"/>
</dbReference>
<feature type="domain" description="Aminopeptidase N-like N-terminal" evidence="3">
    <location>
        <begin position="120"/>
        <end position="292"/>
    </location>
</feature>
<dbReference type="InterPro" id="IPR042097">
    <property type="entry name" value="Aminopeptidase_N-like_N_sf"/>
</dbReference>
<dbReference type="Gene3D" id="2.60.40.1840">
    <property type="match status" value="1"/>
</dbReference>
<evidence type="ECO:0000313" key="4">
    <source>
        <dbReference type="EMBL" id="RAW27076.1"/>
    </source>
</evidence>
<dbReference type="PANTHER" id="PTHR46322">
    <property type="entry name" value="PUROMYCIN-SENSITIVE AMINOPEPTIDASE"/>
    <property type="match status" value="1"/>
</dbReference>
<dbReference type="Gene3D" id="1.10.390.10">
    <property type="entry name" value="Neutral Protease Domain 2"/>
    <property type="match status" value="1"/>
</dbReference>
<proteinExistence type="predicted"/>
<dbReference type="InterPro" id="IPR038438">
    <property type="entry name" value="PepN_Ig-like_sf"/>
</dbReference>
<evidence type="ECO:0000313" key="5">
    <source>
        <dbReference type="Proteomes" id="UP000251314"/>
    </source>
</evidence>
<evidence type="ECO:0000259" key="1">
    <source>
        <dbReference type="Pfam" id="PF01433"/>
    </source>
</evidence>
<dbReference type="Proteomes" id="UP000251314">
    <property type="component" value="Unassembled WGS sequence"/>
</dbReference>
<feature type="non-terminal residue" evidence="4">
    <location>
        <position position="830"/>
    </location>
</feature>
<dbReference type="SUPFAM" id="SSF55486">
    <property type="entry name" value="Metalloproteases ('zincins'), catalytic domain"/>
    <property type="match status" value="1"/>
</dbReference>
<comment type="caution">
    <text evidence="4">The sequence shown here is derived from an EMBL/GenBank/DDBJ whole genome shotgun (WGS) entry which is preliminary data.</text>
</comment>
<feature type="domain" description="Peptidase M1 alanyl aminopeptidase Ig-like fold" evidence="2">
    <location>
        <begin position="668"/>
        <end position="758"/>
    </location>
</feature>
<sequence>MMLVSRSSARALLRSKARTPVLPSGFHVNRVAGEARCLPVLVSRLSHGETVRNTSTIDSRHWIPINNRITARGARYFSSEASKDGETNGEEELLEDKQLMEARKRYRFTRHNFQPLQTKPLHFDMTFDMTEEKVKVTLQTTLKHLGEQPLSELKLNSKELEILSVEQFDKFAPLDGKKDFVAHVQSFAEPRNLEFEVDKEDHFLVIKFTKPVQSGEEFVIRTVSVATPTENILEGLYFDYTPEGAPKTVITQCQQHGFQRIVPCIDTMDAKACYTTTIVADTRYTNIITNGDLAPGYHTETGVPVFHPASEVLGVSDTSRHVLKYHNHKVNMAPYLFFLGVGTYETFRRTLEFPDGDTTLLEILAFPGYFKPDDAKAAVKMLHDSVLWVMVSLGPEACEHHDERKRIYELLEEREALKAKEGPLCLGPNEEYAKTSLSASDAARLAAVRAELKDLLKVWKKTGYKYTGAVYREIAMENSYYGGMENVGNTTIVSSCLCPSCRMDDKSYEYMEHVKVHEYYHNINGSQVTGQSPFEIWLNEAVTVHMERKRGAAIFGEDYSRLSEVLYMFTPAIGPLAQDKSATSLSVEPQGFNQTQELVSVVTYSKAPEFVRMVELLLGDAAFHKALDKYHTKYAFGNATSMEWIKCMEESSGLNLQNLAKTWLNRPGHPEVTYSTEYKPASKEYVVEISQTGFEDKPAENNGPWEIPIDWSLVKDGKSLKNGVFLVKTKDAKLIIPDVAEEPDFLSFARGWSFFGKSKQTNPSVARLTKQALSDPDAVNKYQAYRSVADIEKAKVIEGLLKDDKQVEISSEFVELHGSILFSDELTPSA</sequence>
<dbReference type="InterPro" id="IPR027268">
    <property type="entry name" value="Peptidase_M4/M1_CTD_sf"/>
</dbReference>
<dbReference type="VEuPathDB" id="FungiDB:PC110_g16536"/>
<dbReference type="InterPro" id="IPR045357">
    <property type="entry name" value="Aminopeptidase_N-like_N"/>
</dbReference>
<dbReference type="AlphaFoldDB" id="A0A329RU23"/>
<dbReference type="SUPFAM" id="SSF63737">
    <property type="entry name" value="Leukotriene A4 hydrolase N-terminal domain"/>
    <property type="match status" value="1"/>
</dbReference>
<keyword evidence="5" id="KW-1185">Reference proteome</keyword>